<evidence type="ECO:0000256" key="5">
    <source>
        <dbReference type="PROSITE-ProRule" id="PRU01248"/>
    </source>
</evidence>
<dbReference type="Proteomes" id="UP000030647">
    <property type="component" value="Unassembled WGS sequence"/>
</dbReference>
<accession>U4TP78</accession>
<proteinExistence type="inferred from homology"/>
<dbReference type="GO" id="GO:0006310">
    <property type="term" value="P:DNA recombination"/>
    <property type="evidence" value="ECO:0007669"/>
    <property type="project" value="UniProtKB-KW"/>
</dbReference>
<comment type="similarity">
    <text evidence="1">Belongs to the 'phage' integrase family.</text>
</comment>
<dbReference type="InterPro" id="IPR011010">
    <property type="entry name" value="DNA_brk_join_enz"/>
</dbReference>
<dbReference type="EMBL" id="KI271619">
    <property type="protein sequence ID" value="ERL63703.1"/>
    <property type="molecule type" value="Genomic_DNA"/>
</dbReference>
<dbReference type="InterPro" id="IPR013762">
    <property type="entry name" value="Integrase-like_cat_sf"/>
</dbReference>
<dbReference type="Gene3D" id="1.10.443.10">
    <property type="entry name" value="Intergrase catalytic core"/>
    <property type="match status" value="1"/>
</dbReference>
<feature type="domain" description="Core-binding (CB)" evidence="7">
    <location>
        <begin position="18"/>
        <end position="96"/>
    </location>
</feature>
<dbReference type="eggNOG" id="COG4974">
    <property type="taxonomic scope" value="Bacteria"/>
</dbReference>
<dbReference type="InterPro" id="IPR044068">
    <property type="entry name" value="CB"/>
</dbReference>
<dbReference type="Gene3D" id="1.10.150.130">
    <property type="match status" value="1"/>
</dbReference>
<dbReference type="Pfam" id="PF00589">
    <property type="entry name" value="Phage_integrase"/>
    <property type="match status" value="1"/>
</dbReference>
<dbReference type="InterPro" id="IPR050090">
    <property type="entry name" value="Tyrosine_recombinase_XerCD"/>
</dbReference>
<dbReference type="InterPro" id="IPR010998">
    <property type="entry name" value="Integrase_recombinase_N"/>
</dbReference>
<keyword evidence="3 5" id="KW-0238">DNA-binding</keyword>
<dbReference type="SUPFAM" id="SSF56349">
    <property type="entry name" value="DNA breaking-rejoining enzymes"/>
    <property type="match status" value="1"/>
</dbReference>
<evidence type="ECO:0000256" key="4">
    <source>
        <dbReference type="ARBA" id="ARBA00023172"/>
    </source>
</evidence>
<gene>
    <name evidence="8" type="ORF">L248_2264</name>
</gene>
<evidence type="ECO:0000259" key="7">
    <source>
        <dbReference type="PROSITE" id="PS51900"/>
    </source>
</evidence>
<evidence type="ECO:0000313" key="8">
    <source>
        <dbReference type="EMBL" id="ERL63703.1"/>
    </source>
</evidence>
<dbReference type="AlphaFoldDB" id="U4TP78"/>
<dbReference type="InterPro" id="IPR002104">
    <property type="entry name" value="Integrase_catalytic"/>
</dbReference>
<feature type="domain" description="Tyr recombinase" evidence="6">
    <location>
        <begin position="117"/>
        <end position="307"/>
    </location>
</feature>
<dbReference type="PANTHER" id="PTHR30349:SF41">
    <property type="entry name" value="INTEGRASE_RECOMBINASE PROTEIN MJ0367-RELATED"/>
    <property type="match status" value="1"/>
</dbReference>
<dbReference type="Pfam" id="PF02899">
    <property type="entry name" value="Phage_int_SAM_1"/>
    <property type="match status" value="1"/>
</dbReference>
<dbReference type="HOGENOM" id="CLU_027562_9_6_9"/>
<reference evidence="9" key="1">
    <citation type="journal article" date="2013" name="Genome Announc.">
        <title>Whole-Genome Sequencing of Lactobacillus shenzhenensis Strain LY-73T.</title>
        <authorList>
            <person name="Lin Z."/>
            <person name="Liu Z."/>
            <person name="Yang R."/>
            <person name="Zou Y."/>
            <person name="Wan D."/>
            <person name="Chen J."/>
            <person name="Guo M."/>
            <person name="Zhao J."/>
            <person name="Fang C."/>
            <person name="Yang R."/>
            <person name="Liu F."/>
        </authorList>
    </citation>
    <scope>NUCLEOTIDE SEQUENCE [LARGE SCALE GENOMIC DNA]</scope>
    <source>
        <strain evidence="9">LY-73</strain>
    </source>
</reference>
<evidence type="ECO:0000256" key="2">
    <source>
        <dbReference type="ARBA" id="ARBA00022908"/>
    </source>
</evidence>
<dbReference type="STRING" id="1231336.L248_2264"/>
<dbReference type="PROSITE" id="PS51898">
    <property type="entry name" value="TYR_RECOMBINASE"/>
    <property type="match status" value="1"/>
</dbReference>
<evidence type="ECO:0008006" key="10">
    <source>
        <dbReference type="Google" id="ProtNLM"/>
    </source>
</evidence>
<dbReference type="PROSITE" id="PS51900">
    <property type="entry name" value="CB"/>
    <property type="match status" value="1"/>
</dbReference>
<organism evidence="8 9">
    <name type="scientific">Schleiferilactobacillus shenzhenensis LY-73</name>
    <dbReference type="NCBI Taxonomy" id="1231336"/>
    <lineage>
        <taxon>Bacteria</taxon>
        <taxon>Bacillati</taxon>
        <taxon>Bacillota</taxon>
        <taxon>Bacilli</taxon>
        <taxon>Lactobacillales</taxon>
        <taxon>Lactobacillaceae</taxon>
        <taxon>Schleiferilactobacillus</taxon>
    </lineage>
</organism>
<evidence type="ECO:0000313" key="9">
    <source>
        <dbReference type="Proteomes" id="UP000030647"/>
    </source>
</evidence>
<protein>
    <recommendedName>
        <fullName evidence="10">XerC</fullName>
    </recommendedName>
</protein>
<keyword evidence="9" id="KW-1185">Reference proteome</keyword>
<sequence length="314" mass="35374">MAMNNLIQQDQSNMPEVNVTPDLFAQFVAYIDASENTVKTYTRALRQWGKWMQANGVQQPQRADVLAYKEQLKEDHKATTVQNYIIALRQFFNWTEAQRLYPNIAKGIKGAKMSNDFKKDYLSARQAATVLADISKNSERGLRDYAIISLMLTGGLRTIEVSRANIEDMHTEGEATVLFLQGKGRDDRTEYVKIIPQVEDAIRAYLKVRGSAEDTAPLFASTSNNNEGGRMTTRSISGIAKNSLRRAGFDSSRLTAHSLRHTAATLNLLNGGSLEETQQLLRHRNLNTTMVYLHHLKRAKNQSEARIGNAIFKH</sequence>
<dbReference type="PANTHER" id="PTHR30349">
    <property type="entry name" value="PHAGE INTEGRASE-RELATED"/>
    <property type="match status" value="1"/>
</dbReference>
<keyword evidence="4" id="KW-0233">DNA recombination</keyword>
<keyword evidence="2" id="KW-0229">DNA integration</keyword>
<evidence type="ECO:0000259" key="6">
    <source>
        <dbReference type="PROSITE" id="PS51898"/>
    </source>
</evidence>
<evidence type="ECO:0000256" key="3">
    <source>
        <dbReference type="ARBA" id="ARBA00023125"/>
    </source>
</evidence>
<name>U4TP78_9LACO</name>
<evidence type="ECO:0000256" key="1">
    <source>
        <dbReference type="ARBA" id="ARBA00008857"/>
    </source>
</evidence>
<dbReference type="GO" id="GO:0003677">
    <property type="term" value="F:DNA binding"/>
    <property type="evidence" value="ECO:0007669"/>
    <property type="project" value="UniProtKB-UniRule"/>
</dbReference>
<dbReference type="GO" id="GO:0015074">
    <property type="term" value="P:DNA integration"/>
    <property type="evidence" value="ECO:0007669"/>
    <property type="project" value="UniProtKB-KW"/>
</dbReference>
<dbReference type="InterPro" id="IPR004107">
    <property type="entry name" value="Integrase_SAM-like_N"/>
</dbReference>